<accession>A0AC60NTC6</accession>
<keyword evidence="2" id="KW-1185">Reference proteome</keyword>
<sequence length="174" mass="20055">MGDATDNKDSTPQRRSSSSYNRLSHPCCSKHSLPSSQWFSSLRNAQPHSQNVSTPRAAYPKPRHPHGKHRYDRYTQLSITQKRRRHQTPLLPPTMTITYARKNLPTIQTDSTHLNSPHRNMSSHTPRSRISATVNKRTKNHSTFLLLGDFNCPHLNWYYNRTTPLGRKLVAFAN</sequence>
<feature type="non-terminal residue" evidence="1">
    <location>
        <position position="174"/>
    </location>
</feature>
<protein>
    <submittedName>
        <fullName evidence="1">Uncharacterized protein</fullName>
    </submittedName>
</protein>
<dbReference type="Proteomes" id="UP000805193">
    <property type="component" value="Unassembled WGS sequence"/>
</dbReference>
<reference evidence="1 2" key="1">
    <citation type="journal article" date="2020" name="Cell">
        <title>Large-Scale Comparative Analyses of Tick Genomes Elucidate Their Genetic Diversity and Vector Capacities.</title>
        <authorList>
            <consortium name="Tick Genome and Microbiome Consortium (TIGMIC)"/>
            <person name="Jia N."/>
            <person name="Wang J."/>
            <person name="Shi W."/>
            <person name="Du L."/>
            <person name="Sun Y."/>
            <person name="Zhan W."/>
            <person name="Jiang J.F."/>
            <person name="Wang Q."/>
            <person name="Zhang B."/>
            <person name="Ji P."/>
            <person name="Bell-Sakyi L."/>
            <person name="Cui X.M."/>
            <person name="Yuan T.T."/>
            <person name="Jiang B.G."/>
            <person name="Yang W.F."/>
            <person name="Lam T.T."/>
            <person name="Chang Q.C."/>
            <person name="Ding S.J."/>
            <person name="Wang X.J."/>
            <person name="Zhu J.G."/>
            <person name="Ruan X.D."/>
            <person name="Zhao L."/>
            <person name="Wei J.T."/>
            <person name="Ye R.Z."/>
            <person name="Que T.C."/>
            <person name="Du C.H."/>
            <person name="Zhou Y.H."/>
            <person name="Cheng J.X."/>
            <person name="Dai P.F."/>
            <person name="Guo W.B."/>
            <person name="Han X.H."/>
            <person name="Huang E.J."/>
            <person name="Li L.F."/>
            <person name="Wei W."/>
            <person name="Gao Y.C."/>
            <person name="Liu J.Z."/>
            <person name="Shao H.Z."/>
            <person name="Wang X."/>
            <person name="Wang C.C."/>
            <person name="Yang T.C."/>
            <person name="Huo Q.B."/>
            <person name="Li W."/>
            <person name="Chen H.Y."/>
            <person name="Chen S.E."/>
            <person name="Zhou L.G."/>
            <person name="Ni X.B."/>
            <person name="Tian J.H."/>
            <person name="Sheng Y."/>
            <person name="Liu T."/>
            <person name="Pan Y.S."/>
            <person name="Xia L.Y."/>
            <person name="Li J."/>
            <person name="Zhao F."/>
            <person name="Cao W.C."/>
        </authorList>
    </citation>
    <scope>NUCLEOTIDE SEQUENCE [LARGE SCALE GENOMIC DNA]</scope>
    <source>
        <strain evidence="1">Iper-2018</strain>
    </source>
</reference>
<proteinExistence type="predicted"/>
<evidence type="ECO:0000313" key="1">
    <source>
        <dbReference type="EMBL" id="KAG0410368.1"/>
    </source>
</evidence>
<dbReference type="EMBL" id="JABSTQ010011529">
    <property type="protein sequence ID" value="KAG0410368.1"/>
    <property type="molecule type" value="Genomic_DNA"/>
</dbReference>
<comment type="caution">
    <text evidence="1">The sequence shown here is derived from an EMBL/GenBank/DDBJ whole genome shotgun (WGS) entry which is preliminary data.</text>
</comment>
<organism evidence="1 2">
    <name type="scientific">Ixodes persulcatus</name>
    <name type="common">Taiga tick</name>
    <dbReference type="NCBI Taxonomy" id="34615"/>
    <lineage>
        <taxon>Eukaryota</taxon>
        <taxon>Metazoa</taxon>
        <taxon>Ecdysozoa</taxon>
        <taxon>Arthropoda</taxon>
        <taxon>Chelicerata</taxon>
        <taxon>Arachnida</taxon>
        <taxon>Acari</taxon>
        <taxon>Parasitiformes</taxon>
        <taxon>Ixodida</taxon>
        <taxon>Ixodoidea</taxon>
        <taxon>Ixodidae</taxon>
        <taxon>Ixodinae</taxon>
        <taxon>Ixodes</taxon>
    </lineage>
</organism>
<evidence type="ECO:0000313" key="2">
    <source>
        <dbReference type="Proteomes" id="UP000805193"/>
    </source>
</evidence>
<name>A0AC60NTC6_IXOPE</name>
<gene>
    <name evidence="1" type="ORF">HPB47_012513</name>
</gene>